<feature type="region of interest" description="Disordered" evidence="1">
    <location>
        <begin position="1"/>
        <end position="23"/>
    </location>
</feature>
<accession>A0A4Q7MK25</accession>
<proteinExistence type="predicted"/>
<feature type="transmembrane region" description="Helical" evidence="2">
    <location>
        <begin position="168"/>
        <end position="187"/>
    </location>
</feature>
<evidence type="ECO:0000256" key="2">
    <source>
        <dbReference type="SAM" id="Phobius"/>
    </source>
</evidence>
<dbReference type="Proteomes" id="UP000293289">
    <property type="component" value="Unassembled WGS sequence"/>
</dbReference>
<keyword evidence="4" id="KW-1185">Reference proteome</keyword>
<feature type="transmembrane region" description="Helical" evidence="2">
    <location>
        <begin position="133"/>
        <end position="156"/>
    </location>
</feature>
<evidence type="ECO:0000313" key="4">
    <source>
        <dbReference type="Proteomes" id="UP000293289"/>
    </source>
</evidence>
<evidence type="ECO:0000256" key="1">
    <source>
        <dbReference type="SAM" id="MobiDB-lite"/>
    </source>
</evidence>
<gene>
    <name evidence="3" type="ORF">EV187_0644</name>
</gene>
<name>A0A4Q7MK25_9MICO</name>
<keyword evidence="2" id="KW-0812">Transmembrane</keyword>
<feature type="transmembrane region" description="Helical" evidence="2">
    <location>
        <begin position="102"/>
        <end position="121"/>
    </location>
</feature>
<protein>
    <submittedName>
        <fullName evidence="3">Putative membrane protein</fullName>
    </submittedName>
</protein>
<evidence type="ECO:0000313" key="3">
    <source>
        <dbReference type="EMBL" id="RZS68217.1"/>
    </source>
</evidence>
<dbReference type="InterPro" id="IPR018750">
    <property type="entry name" value="DUF2306_membrane"/>
</dbReference>
<dbReference type="EMBL" id="SGWY01000001">
    <property type="protein sequence ID" value="RZS68217.1"/>
    <property type="molecule type" value="Genomic_DNA"/>
</dbReference>
<dbReference type="RefSeq" id="WP_130351562.1">
    <property type="nucleotide sequence ID" value="NZ_SGWY01000001.1"/>
</dbReference>
<feature type="transmembrane region" description="Helical" evidence="2">
    <location>
        <begin position="199"/>
        <end position="220"/>
    </location>
</feature>
<keyword evidence="2" id="KW-0472">Membrane</keyword>
<keyword evidence="2" id="KW-1133">Transmembrane helix</keyword>
<comment type="caution">
    <text evidence="3">The sequence shown here is derived from an EMBL/GenBank/DDBJ whole genome shotgun (WGS) entry which is preliminary data.</text>
</comment>
<reference evidence="3 4" key="1">
    <citation type="submission" date="2019-02" db="EMBL/GenBank/DDBJ databases">
        <title>Genomic Encyclopedia of Type Strains, Phase IV (KMG-IV): sequencing the most valuable type-strain genomes for metagenomic binning, comparative biology and taxonomic classification.</title>
        <authorList>
            <person name="Goeker M."/>
        </authorList>
    </citation>
    <scope>NUCLEOTIDE SEQUENCE [LARGE SCALE GENOMIC DNA]</scope>
    <source>
        <strain evidence="3 4">DSM 43045</strain>
    </source>
</reference>
<dbReference type="Pfam" id="PF10067">
    <property type="entry name" value="DUF2306"/>
    <property type="match status" value="1"/>
</dbReference>
<organism evidence="3 4">
    <name type="scientific">Agromyces ramosus</name>
    <dbReference type="NCBI Taxonomy" id="33879"/>
    <lineage>
        <taxon>Bacteria</taxon>
        <taxon>Bacillati</taxon>
        <taxon>Actinomycetota</taxon>
        <taxon>Actinomycetes</taxon>
        <taxon>Micrococcales</taxon>
        <taxon>Microbacteriaceae</taxon>
        <taxon>Agromyces</taxon>
    </lineage>
</organism>
<dbReference type="OrthoDB" id="4698148at2"/>
<dbReference type="AlphaFoldDB" id="A0A4Q7MK25"/>
<feature type="transmembrane region" description="Helical" evidence="2">
    <location>
        <begin position="68"/>
        <end position="90"/>
    </location>
</feature>
<sequence>MTASSAHPWARIRPPIPSPPPAKPRREWLAPAGLILLSLVPVLAGSMRLTELASGGTVTPENARFLDSPVPVVVHIVASTVFLLLGALQFAPSLRRRRWHRLAGRVLVPAGLLSALSAIWMTLFYDLPAVNGVALFVMRLGFGSAMAAGIVFAFVAIRRGDVVTHSAWMTRAYAIGLGAGTQVFTFLPWTLVFGAPDEAIHALLMGAGWVINLAVAEVVIRRRAARRGGPSRSAGRSGAARAPLS</sequence>